<name>A0A0F9B5I4_9ZZZZ</name>
<reference evidence="1" key="1">
    <citation type="journal article" date="2015" name="Nature">
        <title>Complex archaea that bridge the gap between prokaryotes and eukaryotes.</title>
        <authorList>
            <person name="Spang A."/>
            <person name="Saw J.H."/>
            <person name="Jorgensen S.L."/>
            <person name="Zaremba-Niedzwiedzka K."/>
            <person name="Martijn J."/>
            <person name="Lind A.E."/>
            <person name="van Eijk R."/>
            <person name="Schleper C."/>
            <person name="Guy L."/>
            <person name="Ettema T.J."/>
        </authorList>
    </citation>
    <scope>NUCLEOTIDE SEQUENCE</scope>
</reference>
<dbReference type="AlphaFoldDB" id="A0A0F9B5I4"/>
<proteinExistence type="predicted"/>
<organism evidence="1">
    <name type="scientific">marine sediment metagenome</name>
    <dbReference type="NCBI Taxonomy" id="412755"/>
    <lineage>
        <taxon>unclassified sequences</taxon>
        <taxon>metagenomes</taxon>
        <taxon>ecological metagenomes</taxon>
    </lineage>
</organism>
<accession>A0A0F9B5I4</accession>
<dbReference type="EMBL" id="LAZR01039466">
    <property type="protein sequence ID" value="KKL16935.1"/>
    <property type="molecule type" value="Genomic_DNA"/>
</dbReference>
<comment type="caution">
    <text evidence="1">The sequence shown here is derived from an EMBL/GenBank/DDBJ whole genome shotgun (WGS) entry which is preliminary data.</text>
</comment>
<gene>
    <name evidence="1" type="ORF">LCGC14_2490570</name>
</gene>
<protein>
    <submittedName>
        <fullName evidence="1">Uncharacterized protein</fullName>
    </submittedName>
</protein>
<sequence length="77" mass="8780">MNYTLKLSLHYPEGARNHEQAVRDALTPFAQHAVITNEGADNEERGFIDVEKCYHDEVPTKPCEKVARWEVGRGKVI</sequence>
<evidence type="ECO:0000313" key="1">
    <source>
        <dbReference type="EMBL" id="KKL16935.1"/>
    </source>
</evidence>